<sequence length="155" mass="16921">MRGVYSTTTSRSVRASPRAVYDALLDPQAVSRWRVPEGMSAHVHEFDAREGGRFRVSLTYASGSAQGKSGEHTDTYSGRFVRLVPDEQVVEELAFETDDPELGATMTMTTTLRAHDGRTEVVLVHDGVPDAVAPADNETGTRMALDNLARLVEGR</sequence>
<name>A0A420XPW0_9ACTN</name>
<dbReference type="InterPro" id="IPR023393">
    <property type="entry name" value="START-like_dom_sf"/>
</dbReference>
<keyword evidence="4" id="KW-1185">Reference proteome</keyword>
<evidence type="ECO:0000259" key="2">
    <source>
        <dbReference type="Pfam" id="PF08327"/>
    </source>
</evidence>
<comment type="similarity">
    <text evidence="1">Belongs to the AHA1 family.</text>
</comment>
<evidence type="ECO:0000313" key="3">
    <source>
        <dbReference type="EMBL" id="RKS75272.1"/>
    </source>
</evidence>
<dbReference type="Pfam" id="PF08327">
    <property type="entry name" value="AHSA1"/>
    <property type="match status" value="1"/>
</dbReference>
<organism evidence="3 4">
    <name type="scientific">Motilibacter peucedani</name>
    <dbReference type="NCBI Taxonomy" id="598650"/>
    <lineage>
        <taxon>Bacteria</taxon>
        <taxon>Bacillati</taxon>
        <taxon>Actinomycetota</taxon>
        <taxon>Actinomycetes</taxon>
        <taxon>Motilibacterales</taxon>
        <taxon>Motilibacteraceae</taxon>
        <taxon>Motilibacter</taxon>
    </lineage>
</organism>
<dbReference type="InParanoid" id="A0A420XPW0"/>
<reference evidence="3 4" key="1">
    <citation type="submission" date="2018-10" db="EMBL/GenBank/DDBJ databases">
        <title>Genomic Encyclopedia of Archaeal and Bacterial Type Strains, Phase II (KMG-II): from individual species to whole genera.</title>
        <authorList>
            <person name="Goeker M."/>
        </authorList>
    </citation>
    <scope>NUCLEOTIDE SEQUENCE [LARGE SCALE GENOMIC DNA]</scope>
    <source>
        <strain evidence="3 4">RP-AC37</strain>
    </source>
</reference>
<dbReference type="EMBL" id="RBWV01000011">
    <property type="protein sequence ID" value="RKS75272.1"/>
    <property type="molecule type" value="Genomic_DNA"/>
</dbReference>
<comment type="caution">
    <text evidence="3">The sequence shown here is derived from an EMBL/GenBank/DDBJ whole genome shotgun (WGS) entry which is preliminary data.</text>
</comment>
<feature type="domain" description="Activator of Hsp90 ATPase homologue 1/2-like C-terminal" evidence="2">
    <location>
        <begin position="15"/>
        <end position="153"/>
    </location>
</feature>
<gene>
    <name evidence="3" type="ORF">CLV35_1731</name>
</gene>
<dbReference type="SUPFAM" id="SSF55961">
    <property type="entry name" value="Bet v1-like"/>
    <property type="match status" value="1"/>
</dbReference>
<proteinExistence type="inferred from homology"/>
<protein>
    <submittedName>
        <fullName evidence="3">Uncharacterized protein YndB with AHSA1/START domain</fullName>
    </submittedName>
</protein>
<accession>A0A420XPW0</accession>
<dbReference type="AlphaFoldDB" id="A0A420XPW0"/>
<evidence type="ECO:0000313" key="4">
    <source>
        <dbReference type="Proteomes" id="UP000281955"/>
    </source>
</evidence>
<evidence type="ECO:0000256" key="1">
    <source>
        <dbReference type="ARBA" id="ARBA00006817"/>
    </source>
</evidence>
<dbReference type="Proteomes" id="UP000281955">
    <property type="component" value="Unassembled WGS sequence"/>
</dbReference>
<dbReference type="InterPro" id="IPR013538">
    <property type="entry name" value="ASHA1/2-like_C"/>
</dbReference>
<dbReference type="Gene3D" id="3.30.530.20">
    <property type="match status" value="1"/>
</dbReference>